<dbReference type="EMBL" id="CP018799">
    <property type="protein sequence ID" value="ATX80847.1"/>
    <property type="molecule type" value="Genomic_DNA"/>
</dbReference>
<dbReference type="InterPro" id="IPR016181">
    <property type="entry name" value="Acyl_CoA_acyltransferase"/>
</dbReference>
<dbReference type="RefSeq" id="WP_232710225.1">
    <property type="nucleotide sequence ID" value="NZ_CP018799.1"/>
</dbReference>
<dbReference type="EC" id="2.3.1.128" evidence="2"/>
<proteinExistence type="predicted"/>
<name>A0A2K8L0P4_MARES</name>
<keyword evidence="3" id="KW-1185">Reference proteome</keyword>
<accession>A0A2K8L0P4</accession>
<dbReference type="Gene3D" id="3.40.630.30">
    <property type="match status" value="1"/>
</dbReference>
<feature type="domain" description="N-acetyltransferase" evidence="1">
    <location>
        <begin position="16"/>
        <end position="161"/>
    </location>
</feature>
<dbReference type="GO" id="GO:0008080">
    <property type="term" value="F:N-acetyltransferase activity"/>
    <property type="evidence" value="ECO:0007669"/>
    <property type="project" value="InterPro"/>
</dbReference>
<dbReference type="KEGG" id="maes:Ga0123461_2448"/>
<sequence length="161" mass="17999">MAGKSWWRHLKLTGHFTIRAGSVNDLTAVYELNRQAFDSCWSYQALYSALESGYDLIVCETGGELAGYLLSMTILDEMQIMQIAVAKQFLRLGQAEAMSRFLIDTSSGVSVILLEVRVSNRAARNLYAKLGFEESGYRKNYYAPDVTGMCEDAVLMDLKLA</sequence>
<dbReference type="Pfam" id="PF00583">
    <property type="entry name" value="Acetyltransf_1"/>
    <property type="match status" value="1"/>
</dbReference>
<evidence type="ECO:0000313" key="2">
    <source>
        <dbReference type="EMBL" id="ATX80847.1"/>
    </source>
</evidence>
<dbReference type="InterPro" id="IPR006464">
    <property type="entry name" value="AcTrfase_RimI/Ard1"/>
</dbReference>
<keyword evidence="2" id="KW-0012">Acyltransferase</keyword>
<evidence type="ECO:0000259" key="1">
    <source>
        <dbReference type="PROSITE" id="PS51186"/>
    </source>
</evidence>
<dbReference type="Proteomes" id="UP000231701">
    <property type="component" value="Chromosome"/>
</dbReference>
<evidence type="ECO:0000313" key="3">
    <source>
        <dbReference type="Proteomes" id="UP000231701"/>
    </source>
</evidence>
<dbReference type="InterPro" id="IPR000182">
    <property type="entry name" value="GNAT_dom"/>
</dbReference>
<protein>
    <submittedName>
        <fullName evidence="2">Ribosomal-protein-alanine N-acetyltransferase</fullName>
        <ecNumber evidence="2">2.3.1.128</ecNumber>
    </submittedName>
</protein>
<dbReference type="PROSITE" id="PS51186">
    <property type="entry name" value="GNAT"/>
    <property type="match status" value="1"/>
</dbReference>
<dbReference type="SUPFAM" id="SSF55729">
    <property type="entry name" value="Acyl-CoA N-acyltransferases (Nat)"/>
    <property type="match status" value="1"/>
</dbReference>
<keyword evidence="2" id="KW-0808">Transferase</keyword>
<dbReference type="AlphaFoldDB" id="A0A2K8L0P4"/>
<dbReference type="NCBIfam" id="TIGR01575">
    <property type="entry name" value="rimI"/>
    <property type="match status" value="1"/>
</dbReference>
<organism evidence="2 3">
    <name type="scientific">Mariprofundus aestuarium</name>
    <dbReference type="NCBI Taxonomy" id="1921086"/>
    <lineage>
        <taxon>Bacteria</taxon>
        <taxon>Pseudomonadati</taxon>
        <taxon>Pseudomonadota</taxon>
        <taxon>Candidatius Mariprofundia</taxon>
        <taxon>Mariprofundales</taxon>
        <taxon>Mariprofundaceae</taxon>
        <taxon>Mariprofundus</taxon>
    </lineage>
</organism>
<gene>
    <name evidence="2" type="ORF">Ga0123461_2448</name>
</gene>
<reference evidence="2 3" key="1">
    <citation type="submission" date="2016-12" db="EMBL/GenBank/DDBJ databases">
        <title>Isolation and genomic insights into novel planktonic Zetaproteobacteria from stratified waters of the Chesapeake Bay.</title>
        <authorList>
            <person name="McAllister S.M."/>
            <person name="Kato S."/>
            <person name="Chan C.S."/>
            <person name="Chiu B.K."/>
            <person name="Field E.K."/>
        </authorList>
    </citation>
    <scope>NUCLEOTIDE SEQUENCE [LARGE SCALE GENOMIC DNA]</scope>
    <source>
        <strain evidence="2 3">CP-5</strain>
    </source>
</reference>